<protein>
    <submittedName>
        <fullName evidence="8">MFS transporter</fullName>
    </submittedName>
</protein>
<dbReference type="PANTHER" id="PTHR23502">
    <property type="entry name" value="MAJOR FACILITATOR SUPERFAMILY"/>
    <property type="match status" value="1"/>
</dbReference>
<dbReference type="SUPFAM" id="SSF103473">
    <property type="entry name" value="MFS general substrate transporter"/>
    <property type="match status" value="1"/>
</dbReference>
<dbReference type="Gene3D" id="1.20.1720.10">
    <property type="entry name" value="Multidrug resistance protein D"/>
    <property type="match status" value="1"/>
</dbReference>
<feature type="transmembrane region" description="Helical" evidence="6">
    <location>
        <begin position="214"/>
        <end position="233"/>
    </location>
</feature>
<dbReference type="EMBL" id="JBBEUB010000001">
    <property type="protein sequence ID" value="MEJ2901968.1"/>
    <property type="molecule type" value="Genomic_DNA"/>
</dbReference>
<name>A0ABU8NL69_9SPHI</name>
<feature type="transmembrane region" description="Helical" evidence="6">
    <location>
        <begin position="304"/>
        <end position="326"/>
    </location>
</feature>
<keyword evidence="2" id="KW-0813">Transport</keyword>
<evidence type="ECO:0000256" key="6">
    <source>
        <dbReference type="SAM" id="Phobius"/>
    </source>
</evidence>
<dbReference type="Pfam" id="PF07690">
    <property type="entry name" value="MFS_1"/>
    <property type="match status" value="1"/>
</dbReference>
<feature type="transmembrane region" description="Helical" evidence="6">
    <location>
        <begin position="245"/>
        <end position="268"/>
    </location>
</feature>
<feature type="transmembrane region" description="Helical" evidence="6">
    <location>
        <begin position="107"/>
        <end position="124"/>
    </location>
</feature>
<feature type="transmembrane region" description="Helical" evidence="6">
    <location>
        <begin position="78"/>
        <end position="101"/>
    </location>
</feature>
<dbReference type="InterPro" id="IPR020846">
    <property type="entry name" value="MFS_dom"/>
</dbReference>
<proteinExistence type="predicted"/>
<comment type="caution">
    <text evidence="8">The sequence shown here is derived from an EMBL/GenBank/DDBJ whole genome shotgun (WGS) entry which is preliminary data.</text>
</comment>
<dbReference type="InterPro" id="IPR011701">
    <property type="entry name" value="MFS"/>
</dbReference>
<dbReference type="InterPro" id="IPR036259">
    <property type="entry name" value="MFS_trans_sf"/>
</dbReference>
<keyword evidence="9" id="KW-1185">Reference proteome</keyword>
<feature type="transmembrane region" description="Helical" evidence="6">
    <location>
        <begin position="136"/>
        <end position="155"/>
    </location>
</feature>
<keyword evidence="3 6" id="KW-0812">Transmembrane</keyword>
<accession>A0ABU8NL69</accession>
<feature type="domain" description="Major facilitator superfamily (MFS) profile" evidence="7">
    <location>
        <begin position="12"/>
        <end position="392"/>
    </location>
</feature>
<feature type="transmembrane region" description="Helical" evidence="6">
    <location>
        <begin position="338"/>
        <end position="358"/>
    </location>
</feature>
<feature type="transmembrane region" description="Helical" evidence="6">
    <location>
        <begin position="167"/>
        <end position="185"/>
    </location>
</feature>
<gene>
    <name evidence="8" type="ORF">WAE58_06015</name>
</gene>
<keyword evidence="5 6" id="KW-0472">Membrane</keyword>
<evidence type="ECO:0000256" key="2">
    <source>
        <dbReference type="ARBA" id="ARBA00022448"/>
    </source>
</evidence>
<evidence type="ECO:0000256" key="4">
    <source>
        <dbReference type="ARBA" id="ARBA00022989"/>
    </source>
</evidence>
<evidence type="ECO:0000256" key="1">
    <source>
        <dbReference type="ARBA" id="ARBA00004141"/>
    </source>
</evidence>
<feature type="transmembrane region" description="Helical" evidence="6">
    <location>
        <begin position="280"/>
        <end position="298"/>
    </location>
</feature>
<feature type="transmembrane region" description="Helical" evidence="6">
    <location>
        <begin position="42"/>
        <end position="66"/>
    </location>
</feature>
<dbReference type="Proteomes" id="UP001378956">
    <property type="component" value="Unassembled WGS sequence"/>
</dbReference>
<evidence type="ECO:0000313" key="8">
    <source>
        <dbReference type="EMBL" id="MEJ2901968.1"/>
    </source>
</evidence>
<evidence type="ECO:0000313" key="9">
    <source>
        <dbReference type="Proteomes" id="UP001378956"/>
    </source>
</evidence>
<feature type="transmembrane region" description="Helical" evidence="6">
    <location>
        <begin position="370"/>
        <end position="389"/>
    </location>
</feature>
<evidence type="ECO:0000256" key="5">
    <source>
        <dbReference type="ARBA" id="ARBA00023136"/>
    </source>
</evidence>
<dbReference type="PANTHER" id="PTHR23502:SF132">
    <property type="entry name" value="POLYAMINE TRANSPORTER 2-RELATED"/>
    <property type="match status" value="1"/>
</dbReference>
<comment type="subcellular location">
    <subcellularLocation>
        <location evidence="1">Membrane</location>
        <topology evidence="1">Multi-pass membrane protein</topology>
    </subcellularLocation>
</comment>
<dbReference type="PROSITE" id="PS50850">
    <property type="entry name" value="MFS"/>
    <property type="match status" value="1"/>
</dbReference>
<sequence>MKTLKENHQGFSTVLALSLIPLSGFATDIYLPSLPAMAKDLHVSASAIQLSLVLFMFSIGVSQIFIGSILDSFGRFRIGIVSLALFSLTSFVIAIVPNIYVIYAMRIIQGITIAFIVVGKRAYFVDIYSGDKLKHYISLFAIIWACAPIMAPFLGGYLQSVFGWQSNFYFLGVLSLLFLILELIYSGESLKHFYPFKIRSIAQTYSGMLKTPDFILGLAIIGICFGMVVIYSLSSPFIIESVFGYSAVTTGYSSLLSGFSIMTGGIIAKSLIKQPLAKKVVTALIVQVSLVFLMILTVPFGSNIYTLIGFTICIHMCGGFIFNIIYGYCLSRFSKNAGVASGLTGGAMYMVSSVFSYGFANLYAVKSQTLLGIANISLILVMGILFIAFNRYRKVRVSNELKTAFA</sequence>
<organism evidence="8 9">
    <name type="scientific">Pedobacter panaciterrae</name>
    <dbReference type="NCBI Taxonomy" id="363849"/>
    <lineage>
        <taxon>Bacteria</taxon>
        <taxon>Pseudomonadati</taxon>
        <taxon>Bacteroidota</taxon>
        <taxon>Sphingobacteriia</taxon>
        <taxon>Sphingobacteriales</taxon>
        <taxon>Sphingobacteriaceae</taxon>
        <taxon>Pedobacter</taxon>
    </lineage>
</organism>
<dbReference type="RefSeq" id="WP_337715784.1">
    <property type="nucleotide sequence ID" value="NZ_JBBEUB010000001.1"/>
</dbReference>
<evidence type="ECO:0000259" key="7">
    <source>
        <dbReference type="PROSITE" id="PS50850"/>
    </source>
</evidence>
<reference evidence="8 9" key="1">
    <citation type="submission" date="2024-03" db="EMBL/GenBank/DDBJ databases">
        <title>Sequence of Lycoming College Course Isolates.</title>
        <authorList>
            <person name="Plotts O."/>
            <person name="Newman J."/>
        </authorList>
    </citation>
    <scope>NUCLEOTIDE SEQUENCE [LARGE SCALE GENOMIC DNA]</scope>
    <source>
        <strain evidence="8 9">CJB-3</strain>
    </source>
</reference>
<keyword evidence="4 6" id="KW-1133">Transmembrane helix</keyword>
<evidence type="ECO:0000256" key="3">
    <source>
        <dbReference type="ARBA" id="ARBA00022692"/>
    </source>
</evidence>